<organism evidence="1 2">
    <name type="scientific">Symbiodinium pilosum</name>
    <name type="common">Dinoflagellate</name>
    <dbReference type="NCBI Taxonomy" id="2952"/>
    <lineage>
        <taxon>Eukaryota</taxon>
        <taxon>Sar</taxon>
        <taxon>Alveolata</taxon>
        <taxon>Dinophyceae</taxon>
        <taxon>Suessiales</taxon>
        <taxon>Symbiodiniaceae</taxon>
        <taxon>Symbiodinium</taxon>
    </lineage>
</organism>
<name>A0A812QBJ1_SYMPI</name>
<sequence>YGADYNDSSIRDVFVSGLSPSTTQQTIPAGTSKISQEFIEEVTCNFTMADTVVSVFYNGVDISSAVNGTFNDWTSTKRLSFRKVPGAYLVLSGSSLVDSSWCSPTEDVCLAGKLLVGDFNFCLYAGFSIKCSDGVTGGSGWEAYGSNTAIDATHQVGLGSGWSRAPCTSESGFYLVDYDAGAKIWAPAGERHAVF</sequence>
<accession>A0A812QBJ1</accession>
<comment type="caution">
    <text evidence="1">The sequence shown here is derived from an EMBL/GenBank/DDBJ whole genome shotgun (WGS) entry which is preliminary data.</text>
</comment>
<proteinExistence type="predicted"/>
<dbReference type="OrthoDB" id="445113at2759"/>
<dbReference type="AlphaFoldDB" id="A0A812QBJ1"/>
<gene>
    <name evidence="1" type="ORF">SPIL2461_LOCUS9035</name>
</gene>
<evidence type="ECO:0000313" key="2">
    <source>
        <dbReference type="Proteomes" id="UP000649617"/>
    </source>
</evidence>
<dbReference type="Proteomes" id="UP000649617">
    <property type="component" value="Unassembled WGS sequence"/>
</dbReference>
<feature type="non-terminal residue" evidence="1">
    <location>
        <position position="1"/>
    </location>
</feature>
<protein>
    <submittedName>
        <fullName evidence="1">Uncharacterized protein</fullName>
    </submittedName>
</protein>
<reference evidence="1" key="1">
    <citation type="submission" date="2021-02" db="EMBL/GenBank/DDBJ databases">
        <authorList>
            <person name="Dougan E. K."/>
            <person name="Rhodes N."/>
            <person name="Thang M."/>
            <person name="Chan C."/>
        </authorList>
    </citation>
    <scope>NUCLEOTIDE SEQUENCE</scope>
</reference>
<keyword evidence="2" id="KW-1185">Reference proteome</keyword>
<feature type="non-terminal residue" evidence="1">
    <location>
        <position position="195"/>
    </location>
</feature>
<evidence type="ECO:0000313" key="1">
    <source>
        <dbReference type="EMBL" id="CAE7372638.1"/>
    </source>
</evidence>
<dbReference type="EMBL" id="CAJNIZ010015402">
    <property type="protein sequence ID" value="CAE7372638.1"/>
    <property type="molecule type" value="Genomic_DNA"/>
</dbReference>